<keyword evidence="4" id="KW-1003">Cell membrane</keyword>
<evidence type="ECO:0000313" key="16">
    <source>
        <dbReference type="EMBL" id="ADG98702.1"/>
    </source>
</evidence>
<feature type="domain" description="Arabinosyltransferas concanavalin like" evidence="15">
    <location>
        <begin position="43"/>
        <end position="205"/>
    </location>
</feature>
<dbReference type="OrthoDB" id="3584570at2"/>
<organism evidence="16 17">
    <name type="scientific">Segniliparus rotundus (strain ATCC BAA-972 / CDC 1076 / CIP 108378 / DSM 44985 / JCM 13578)</name>
    <dbReference type="NCBI Taxonomy" id="640132"/>
    <lineage>
        <taxon>Bacteria</taxon>
        <taxon>Bacillati</taxon>
        <taxon>Actinomycetota</taxon>
        <taxon>Actinomycetes</taxon>
        <taxon>Mycobacteriales</taxon>
        <taxon>Segniliparaceae</taxon>
        <taxon>Segniliparus</taxon>
    </lineage>
</organism>
<feature type="transmembrane region" description="Helical" evidence="12">
    <location>
        <begin position="326"/>
        <end position="347"/>
    </location>
</feature>
<feature type="domain" description="Arabinofuranosyltransferase central" evidence="13">
    <location>
        <begin position="209"/>
        <end position="683"/>
    </location>
</feature>
<keyword evidence="8 12" id="KW-1133">Transmembrane helix</keyword>
<dbReference type="Proteomes" id="UP000002247">
    <property type="component" value="Chromosome"/>
</dbReference>
<accession>D6ZA32</accession>
<feature type="transmembrane region" description="Helical" evidence="12">
    <location>
        <begin position="530"/>
        <end position="551"/>
    </location>
</feature>
<comment type="subcellular location">
    <subcellularLocation>
        <location evidence="2">Cell membrane</location>
        <topology evidence="2">Multi-pass membrane protein</topology>
    </subcellularLocation>
</comment>
<dbReference type="Pfam" id="PF04602">
    <property type="entry name" value="Arabinose_trans"/>
    <property type="match status" value="1"/>
</dbReference>
<dbReference type="InterPro" id="IPR027451">
    <property type="entry name" value="EmbABC_dom1"/>
</dbReference>
<feature type="transmembrane region" description="Helical" evidence="12">
    <location>
        <begin position="462"/>
        <end position="483"/>
    </location>
</feature>
<evidence type="ECO:0000256" key="12">
    <source>
        <dbReference type="SAM" id="Phobius"/>
    </source>
</evidence>
<dbReference type="Gene3D" id="2.60.120.610">
    <property type="entry name" value="arabinofuranosyltransferase like domain"/>
    <property type="match status" value="1"/>
</dbReference>
<dbReference type="GO" id="GO:0071555">
    <property type="term" value="P:cell wall organization"/>
    <property type="evidence" value="ECO:0007669"/>
    <property type="project" value="UniProtKB-KW"/>
</dbReference>
<keyword evidence="5" id="KW-0328">Glycosyltransferase</keyword>
<feature type="domain" description="Arabinosyltransferase C-terminal" evidence="14">
    <location>
        <begin position="825"/>
        <end position="1075"/>
    </location>
</feature>
<dbReference type="CAZy" id="GT53">
    <property type="family name" value="Glycosyltransferase Family 53"/>
</dbReference>
<dbReference type="KEGG" id="srt:Srot_2252"/>
<evidence type="ECO:0000256" key="10">
    <source>
        <dbReference type="ARBA" id="ARBA00023316"/>
    </source>
</evidence>
<feature type="transmembrane region" description="Helical" evidence="12">
    <location>
        <begin position="572"/>
        <end position="588"/>
    </location>
</feature>
<evidence type="ECO:0000256" key="6">
    <source>
        <dbReference type="ARBA" id="ARBA00022679"/>
    </source>
</evidence>
<feature type="transmembrane region" description="Helical" evidence="12">
    <location>
        <begin position="594"/>
        <end position="615"/>
    </location>
</feature>
<name>D6ZA32_SEGRD</name>
<dbReference type="InterPro" id="IPR007680">
    <property type="entry name" value="Arabino_trans_central"/>
</dbReference>
<dbReference type="Gene3D" id="3.40.190.160">
    <property type="match status" value="1"/>
</dbReference>
<keyword evidence="9 12" id="KW-0472">Membrane</keyword>
<reference evidence="16 17" key="1">
    <citation type="journal article" date="2010" name="Stand. Genomic Sci.">
        <title>Complete genome sequence of Segniliparus rotundus type strain (CDC 1076).</title>
        <authorList>
            <person name="Sikorski J."/>
            <person name="Lapidus A."/>
            <person name="Copeland A."/>
            <person name="Misra M."/>
            <person name="Glavina Del Rio T."/>
            <person name="Nolan M."/>
            <person name="Lucas S."/>
            <person name="Chen F."/>
            <person name="Tice H."/>
            <person name="Cheng J.F."/>
            <person name="Jando M."/>
            <person name="Schneider S."/>
            <person name="Bruce D."/>
            <person name="Goodwin L."/>
            <person name="Pitluck S."/>
            <person name="Liolios K."/>
            <person name="Mikhailova N."/>
            <person name="Pati A."/>
            <person name="Ivanova N."/>
            <person name="Mavromatis K."/>
            <person name="Chen A."/>
            <person name="Palaniappan K."/>
            <person name="Chertkov O."/>
            <person name="Land M."/>
            <person name="Hauser L."/>
            <person name="Chang Y.J."/>
            <person name="Jeffries C.D."/>
            <person name="Brettin T."/>
            <person name="Detter J.C."/>
            <person name="Han C."/>
            <person name="Rohde M."/>
            <person name="Goker M."/>
            <person name="Bristow J."/>
            <person name="Eisen J.A."/>
            <person name="Markowitz V."/>
            <person name="Hugenholtz P."/>
            <person name="Kyrpides N.C."/>
            <person name="Klenk H.P."/>
        </authorList>
    </citation>
    <scope>NUCLEOTIDE SEQUENCE [LARGE SCALE GENOMIC DNA]</scope>
    <source>
        <strain evidence="17">ATCC BAA-972 / CDC 1076 / CIP 108378 / DSM 44985 / JCM 13578</strain>
    </source>
</reference>
<dbReference type="Gene3D" id="2.60.120.940">
    <property type="entry name" value="EmbC, C-terminal domain, subdomain 2"/>
    <property type="match status" value="1"/>
</dbReference>
<feature type="region of interest" description="Disordered" evidence="11">
    <location>
        <begin position="1049"/>
        <end position="1092"/>
    </location>
</feature>
<feature type="transmembrane region" description="Helical" evidence="12">
    <location>
        <begin position="666"/>
        <end position="687"/>
    </location>
</feature>
<comment type="similarity">
    <text evidence="3">Belongs to the emb family.</text>
</comment>
<dbReference type="GO" id="GO:0052636">
    <property type="term" value="F:arabinosyltransferase activity"/>
    <property type="evidence" value="ECO:0007669"/>
    <property type="project" value="InterPro"/>
</dbReference>
<dbReference type="InterPro" id="IPR032731">
    <property type="entry name" value="Arabino_trans_C"/>
</dbReference>
<feature type="domain" description="Arabinosyltransferase C-terminal" evidence="14">
    <location>
        <begin position="729"/>
        <end position="790"/>
    </location>
</feature>
<dbReference type="Pfam" id="PF14896">
    <property type="entry name" value="Arabino_trans_C"/>
    <property type="match status" value="2"/>
</dbReference>
<dbReference type="GO" id="GO:0071766">
    <property type="term" value="P:Actinobacterium-type cell wall biogenesis"/>
    <property type="evidence" value="ECO:0007669"/>
    <property type="project" value="InterPro"/>
</dbReference>
<comment type="function">
    <text evidence="1">Arabinosyl transferase responsible for the polymerization of arabinose into the arabinan of arabinogalactan.</text>
</comment>
<evidence type="ECO:0000256" key="3">
    <source>
        <dbReference type="ARBA" id="ARBA00008195"/>
    </source>
</evidence>
<feature type="transmembrane region" description="Helical" evidence="12">
    <location>
        <begin position="490"/>
        <end position="510"/>
    </location>
</feature>
<dbReference type="AlphaFoldDB" id="D6ZA32"/>
<dbReference type="InterPro" id="IPR040920">
    <property type="entry name" value="Arabino_trans_N"/>
</dbReference>
<feature type="transmembrane region" description="Helical" evidence="12">
    <location>
        <begin position="622"/>
        <end position="639"/>
    </location>
</feature>
<gene>
    <name evidence="16" type="ordered locus">Srot_2252</name>
</gene>
<proteinExistence type="inferred from homology"/>
<evidence type="ECO:0000256" key="8">
    <source>
        <dbReference type="ARBA" id="ARBA00022989"/>
    </source>
</evidence>
<protein>
    <submittedName>
        <fullName evidence="16">Cell wall arabinan synthesis protein</fullName>
    </submittedName>
</protein>
<dbReference type="Pfam" id="PF17689">
    <property type="entry name" value="Arabino_trans_N"/>
    <property type="match status" value="1"/>
</dbReference>
<dbReference type="EMBL" id="CP001958">
    <property type="protein sequence ID" value="ADG98702.1"/>
    <property type="molecule type" value="Genomic_DNA"/>
</dbReference>
<evidence type="ECO:0000259" key="13">
    <source>
        <dbReference type="Pfam" id="PF04602"/>
    </source>
</evidence>
<dbReference type="GO" id="GO:0005886">
    <property type="term" value="C:plasma membrane"/>
    <property type="evidence" value="ECO:0007669"/>
    <property type="project" value="UniProtKB-SubCell"/>
</dbReference>
<feature type="compositionally biased region" description="Polar residues" evidence="11">
    <location>
        <begin position="1059"/>
        <end position="1068"/>
    </location>
</feature>
<evidence type="ECO:0000259" key="14">
    <source>
        <dbReference type="Pfam" id="PF14896"/>
    </source>
</evidence>
<evidence type="ECO:0000256" key="5">
    <source>
        <dbReference type="ARBA" id="ARBA00022676"/>
    </source>
</evidence>
<dbReference type="InterPro" id="IPR042486">
    <property type="entry name" value="Arabino_trans_C_2"/>
</dbReference>
<dbReference type="HOGENOM" id="CLU_010182_0_0_11"/>
<feature type="transmembrane region" description="Helical" evidence="12">
    <location>
        <begin position="20"/>
        <end position="39"/>
    </location>
</feature>
<keyword evidence="6" id="KW-0808">Transferase</keyword>
<feature type="region of interest" description="Disordered" evidence="11">
    <location>
        <begin position="804"/>
        <end position="825"/>
    </location>
</feature>
<feature type="transmembrane region" description="Helical" evidence="12">
    <location>
        <begin position="699"/>
        <end position="718"/>
    </location>
</feature>
<sequence length="1092" mass="115594">MSTSSSSPAEQPERASRARAVALIAGVLAVLGAIAVPFLPVKERTAELQWPSRVVGNTNAPLVSYFPESFDLSVPCRAVAAQAGRAEGSTLFSTIPPSSSLATTRGLVVRLTGPQDERSLQVVLRGETLLVVEAAKFADPGCQALTVHATRDTTTVEARGIAGASASRPGSNLRPQIIGFYTDLAGMRDDEEFAGLAAKAAIDTRFLTEPTGLKLGVLVASAVLMLVSLGALALFDRAAPRRRKVPPRSRLQPRAADIVVTAALGIWHVIGANTADDNYIATIARASSGGGYLANYYRYFGAPDDPWGWFYQIIKLMTATGVASPWLRLPVLLLNIGTWLLLSRFVLPRLLRSASKPATLLGGWSAALVFLCFVFAYDNGLRPEPWIAFGVLGSWALVERGIATRRLLPLGLAGVLASATLTCGPTGAMVYFTLILAAKPLLRLLKEHIARLAPDGGRGRTALAWAAVLAPLAATFCAVSLIGSWRISYGAFRAAATVKIVVGPYMHWYVEATRYQQLMGFSPDGSFSRRFPMLLMLLLLIVVAGTLWRAAIMARLGQHSRLDLRVGPTRRIVGLTFAGLLCLMLTPTKPTHHFGAFAGLGAAVVAAGAAAVLAISTARTRALYAAALLFMIGLAYTAPNDWWYPAGYGSPFRTTAIRFGVSLGTVFYYLGGLAIAVAFFLHLFGNGARVWRVLLERRLIASGAVIGAVLTIVIELGATSLQALTVDNSAAARNLAAVTGRDECGLADVVLVDTDPQKSILSPVSDQGSAADALLGSQARGFAITTPQEQSTADLLAQANLPDIGPAVDPLHPTPPADPADLIGFGLDPTATPLVMSAAGRSAGTDPAGIVAPIAELTSRWYQLPENTALVTLAAVGYFPKNAVRLEFTDDPANGKAQGPPVEMVAADPAPGWRDLRLGEIPRKAKAVRVLARLDLPGPSQWIALTPPRAPKLATLQHVIGRADPVLADWEDGLGFPCMRPFGYRDGVIELPKYRISPDRVTDASFHQWMDAYGGGPGGIVESAAHAVTLPTYLRGAWDVDWGKAQRLIPRAQGGPPDLTTQTVTRSGLANPGPLGSGVVGSSWTTDPSKLH</sequence>
<evidence type="ECO:0000256" key="9">
    <source>
        <dbReference type="ARBA" id="ARBA00023136"/>
    </source>
</evidence>
<feature type="transmembrane region" description="Helical" evidence="12">
    <location>
        <begin position="215"/>
        <end position="235"/>
    </location>
</feature>
<evidence type="ECO:0000256" key="2">
    <source>
        <dbReference type="ARBA" id="ARBA00004651"/>
    </source>
</evidence>
<dbReference type="STRING" id="640132.Srot_2252"/>
<evidence type="ECO:0000313" key="17">
    <source>
        <dbReference type="Proteomes" id="UP000002247"/>
    </source>
</evidence>
<keyword evidence="7 12" id="KW-0812">Transmembrane</keyword>
<evidence type="ECO:0000259" key="15">
    <source>
        <dbReference type="Pfam" id="PF17689"/>
    </source>
</evidence>
<keyword evidence="17" id="KW-1185">Reference proteome</keyword>
<evidence type="ECO:0000256" key="4">
    <source>
        <dbReference type="ARBA" id="ARBA00022475"/>
    </source>
</evidence>
<evidence type="ECO:0000256" key="11">
    <source>
        <dbReference type="SAM" id="MobiDB-lite"/>
    </source>
</evidence>
<evidence type="ECO:0000256" key="7">
    <source>
        <dbReference type="ARBA" id="ARBA00022692"/>
    </source>
</evidence>
<evidence type="ECO:0000256" key="1">
    <source>
        <dbReference type="ARBA" id="ARBA00003001"/>
    </source>
</evidence>
<dbReference type="eggNOG" id="COG1807">
    <property type="taxonomic scope" value="Bacteria"/>
</dbReference>
<feature type="transmembrane region" description="Helical" evidence="12">
    <location>
        <begin position="359"/>
        <end position="377"/>
    </location>
</feature>
<feature type="transmembrane region" description="Helical" evidence="12">
    <location>
        <begin position="410"/>
        <end position="438"/>
    </location>
</feature>
<keyword evidence="10" id="KW-0961">Cell wall biogenesis/degradation</keyword>
<dbReference type="RefSeq" id="WP_013139152.1">
    <property type="nucleotide sequence ID" value="NC_014168.1"/>
</dbReference>